<dbReference type="AlphaFoldDB" id="A0A1X7USS2"/>
<dbReference type="EnsemblMetazoa" id="Aqu2.1.30701_001">
    <property type="protein sequence ID" value="Aqu2.1.30701_001"/>
    <property type="gene ID" value="Aqu2.1.30701"/>
</dbReference>
<protein>
    <submittedName>
        <fullName evidence="2">Uncharacterized protein</fullName>
    </submittedName>
</protein>
<feature type="transmembrane region" description="Helical" evidence="1">
    <location>
        <begin position="6"/>
        <end position="25"/>
    </location>
</feature>
<reference evidence="2" key="1">
    <citation type="submission" date="2017-05" db="UniProtKB">
        <authorList>
            <consortium name="EnsemblMetazoa"/>
        </authorList>
    </citation>
    <scope>IDENTIFICATION</scope>
</reference>
<name>A0A1X7USS2_AMPQE</name>
<proteinExistence type="predicted"/>
<evidence type="ECO:0000256" key="1">
    <source>
        <dbReference type="SAM" id="Phobius"/>
    </source>
</evidence>
<keyword evidence="1" id="KW-1133">Transmembrane helix</keyword>
<sequence length="71" mass="7751">TSRKGGIYHVLVLLTAATYLYVPLLQISPTTIIGKALYRKDNNKEMLQGHLLDINGCLLSPFMVGDSGYPG</sequence>
<accession>A0A1X7USS2</accession>
<keyword evidence="1" id="KW-0472">Membrane</keyword>
<organism evidence="2">
    <name type="scientific">Amphimedon queenslandica</name>
    <name type="common">Sponge</name>
    <dbReference type="NCBI Taxonomy" id="400682"/>
    <lineage>
        <taxon>Eukaryota</taxon>
        <taxon>Metazoa</taxon>
        <taxon>Porifera</taxon>
        <taxon>Demospongiae</taxon>
        <taxon>Heteroscleromorpha</taxon>
        <taxon>Haplosclerida</taxon>
        <taxon>Niphatidae</taxon>
        <taxon>Amphimedon</taxon>
    </lineage>
</organism>
<keyword evidence="1" id="KW-0812">Transmembrane</keyword>
<dbReference type="InParanoid" id="A0A1X7USS2"/>
<evidence type="ECO:0000313" key="2">
    <source>
        <dbReference type="EnsemblMetazoa" id="Aqu2.1.30701_001"/>
    </source>
</evidence>